<sequence length="427" mass="43602">MSDALDDWEQADELEIRAPVVAPAPVKKITLLSRPSTGSLSPTGPSAHATSGVSPGGGGIGQLGGGGGVPMILKRNPGSNSSGGSASQHGPSPTGQGSPTPPFGRESSAFGDNTYSNSNSNSGRRSGAGYQEEDPDLLGGDKLRRQMDGMSLRERNRTLWDQANAYEQPVIARADTTRTEYVPEIRILRRPKSPVQSVRVSNQVKSKPLAQREADYNAAREKIFGPSPTPTSPSSSSPNNNNNDTTTLTTGSRGSGSSPRRNSPSIGGGSSPNSKPSSRPSSRSASPSQPHQPVQIYSGSSSGAFETALENVKPIEFRGGPPPSRRGGGNSGGRGAVQENVNTAIRQPMGPTSASSGQSVGSKPRGRGRGRGGSGGSGSGTRSPAGGSEVGSVGDTGSSRQEAGSIGFRRPMGRGGSGSTQPRPPPA</sequence>
<dbReference type="EMBL" id="JAHRHY010000013">
    <property type="protein sequence ID" value="KAG9064851.1"/>
    <property type="molecule type" value="Genomic_DNA"/>
</dbReference>
<feature type="compositionally biased region" description="Basic and acidic residues" evidence="1">
    <location>
        <begin position="210"/>
        <end position="223"/>
    </location>
</feature>
<feature type="compositionally biased region" description="Gly residues" evidence="1">
    <location>
        <begin position="54"/>
        <end position="69"/>
    </location>
</feature>
<feature type="domain" description="SUZ" evidence="2">
    <location>
        <begin position="167"/>
        <end position="228"/>
    </location>
</feature>
<feature type="region of interest" description="Disordered" evidence="1">
    <location>
        <begin position="1"/>
        <end position="150"/>
    </location>
</feature>
<dbReference type="Pfam" id="PF12752">
    <property type="entry name" value="SUZ"/>
    <property type="match status" value="1"/>
</dbReference>
<evidence type="ECO:0000313" key="4">
    <source>
        <dbReference type="Proteomes" id="UP000707451"/>
    </source>
</evidence>
<feature type="compositionally biased region" description="Low complexity" evidence="1">
    <location>
        <begin position="78"/>
        <end position="98"/>
    </location>
</feature>
<reference evidence="3" key="1">
    <citation type="submission" date="2021-06" db="EMBL/GenBank/DDBJ databases">
        <title>Genome Sequence of Mortierella hyaline Strain SCG-10, a Cold-Adapted, Nitrate-Reducing Fungus Isolated from Soil in Minnesota, USA.</title>
        <authorList>
            <person name="Aldossari N."/>
        </authorList>
    </citation>
    <scope>NUCLEOTIDE SEQUENCE</scope>
    <source>
        <strain evidence="3">SCG-10</strain>
    </source>
</reference>
<dbReference type="AlphaFoldDB" id="A0A9P7XPL2"/>
<dbReference type="OrthoDB" id="5373615at2759"/>
<feature type="compositionally biased region" description="Gly residues" evidence="1">
    <location>
        <begin position="326"/>
        <end position="335"/>
    </location>
</feature>
<dbReference type="Proteomes" id="UP000707451">
    <property type="component" value="Unassembled WGS sequence"/>
</dbReference>
<proteinExistence type="predicted"/>
<feature type="compositionally biased region" description="Polar residues" evidence="1">
    <location>
        <begin position="194"/>
        <end position="205"/>
    </location>
</feature>
<gene>
    <name evidence="3" type="ORF">KI688_003112</name>
</gene>
<feature type="compositionally biased region" description="Low complexity" evidence="1">
    <location>
        <begin position="116"/>
        <end position="127"/>
    </location>
</feature>
<dbReference type="PROSITE" id="PS51673">
    <property type="entry name" value="SUZ"/>
    <property type="match status" value="1"/>
</dbReference>
<feature type="compositionally biased region" description="Acidic residues" evidence="1">
    <location>
        <begin position="1"/>
        <end position="13"/>
    </location>
</feature>
<evidence type="ECO:0000256" key="1">
    <source>
        <dbReference type="SAM" id="MobiDB-lite"/>
    </source>
</evidence>
<accession>A0A9P7XPL2</accession>
<dbReference type="PANTHER" id="PTHR31796:SF2">
    <property type="entry name" value="SUZ DOMAIN-CONTAINING PROTEIN 1"/>
    <property type="match status" value="1"/>
</dbReference>
<feature type="compositionally biased region" description="Basic and acidic residues" evidence="1">
    <location>
        <begin position="139"/>
        <end position="150"/>
    </location>
</feature>
<feature type="compositionally biased region" description="Polar residues" evidence="1">
    <location>
        <begin position="289"/>
        <end position="304"/>
    </location>
</feature>
<feature type="compositionally biased region" description="Low complexity" evidence="1">
    <location>
        <begin position="232"/>
        <end position="288"/>
    </location>
</feature>
<comment type="caution">
    <text evidence="3">The sequence shown here is derived from an EMBL/GenBank/DDBJ whole genome shotgun (WGS) entry which is preliminary data.</text>
</comment>
<evidence type="ECO:0000313" key="3">
    <source>
        <dbReference type="EMBL" id="KAG9064851.1"/>
    </source>
</evidence>
<name>A0A9P7XPL2_9FUNG</name>
<keyword evidence="4" id="KW-1185">Reference proteome</keyword>
<organism evidence="3 4">
    <name type="scientific">Linnemannia hyalina</name>
    <dbReference type="NCBI Taxonomy" id="64524"/>
    <lineage>
        <taxon>Eukaryota</taxon>
        <taxon>Fungi</taxon>
        <taxon>Fungi incertae sedis</taxon>
        <taxon>Mucoromycota</taxon>
        <taxon>Mortierellomycotina</taxon>
        <taxon>Mortierellomycetes</taxon>
        <taxon>Mortierellales</taxon>
        <taxon>Mortierellaceae</taxon>
        <taxon>Linnemannia</taxon>
    </lineage>
</organism>
<protein>
    <recommendedName>
        <fullName evidence="2">SUZ domain-containing protein</fullName>
    </recommendedName>
</protein>
<evidence type="ECO:0000259" key="2">
    <source>
        <dbReference type="PROSITE" id="PS51673"/>
    </source>
</evidence>
<feature type="region of interest" description="Disordered" evidence="1">
    <location>
        <begin position="189"/>
        <end position="427"/>
    </location>
</feature>
<dbReference type="InterPro" id="IPR039228">
    <property type="entry name" value="SZRD1"/>
</dbReference>
<feature type="compositionally biased region" description="Polar residues" evidence="1">
    <location>
        <begin position="339"/>
        <end position="360"/>
    </location>
</feature>
<dbReference type="InterPro" id="IPR024771">
    <property type="entry name" value="SUZ"/>
</dbReference>
<feature type="compositionally biased region" description="Low complexity" evidence="1">
    <location>
        <begin position="30"/>
        <end position="46"/>
    </location>
</feature>
<dbReference type="PANTHER" id="PTHR31796">
    <property type="entry name" value="SUZ DOMAIN-CONTAINING PROTEIN 1"/>
    <property type="match status" value="1"/>
</dbReference>